<proteinExistence type="predicted"/>
<dbReference type="RefSeq" id="WP_213412255.1">
    <property type="nucleotide sequence ID" value="NZ_BOVK01000028.1"/>
</dbReference>
<dbReference type="Proteomes" id="UP000677918">
    <property type="component" value="Unassembled WGS sequence"/>
</dbReference>
<dbReference type="SUPFAM" id="SSF53335">
    <property type="entry name" value="S-adenosyl-L-methionine-dependent methyltransferases"/>
    <property type="match status" value="1"/>
</dbReference>
<accession>A0A8J4H1X6</accession>
<dbReference type="PANTHER" id="PTHR43317:SF1">
    <property type="entry name" value="THERMOSPERMINE SYNTHASE ACAULIS5"/>
    <property type="match status" value="1"/>
</dbReference>
<dbReference type="InterPro" id="IPR029063">
    <property type="entry name" value="SAM-dependent_MTases_sf"/>
</dbReference>
<dbReference type="EMBL" id="BOVK01000028">
    <property type="protein sequence ID" value="GIQ69452.1"/>
    <property type="molecule type" value="Genomic_DNA"/>
</dbReference>
<evidence type="ECO:0000313" key="3">
    <source>
        <dbReference type="Proteomes" id="UP000677918"/>
    </source>
</evidence>
<dbReference type="GO" id="GO:0006596">
    <property type="term" value="P:polyamine biosynthetic process"/>
    <property type="evidence" value="ECO:0007669"/>
    <property type="project" value="UniProtKB-KW"/>
</dbReference>
<name>A0A8J4H1X6_9BACL</name>
<evidence type="ECO:0008006" key="4">
    <source>
        <dbReference type="Google" id="ProtNLM"/>
    </source>
</evidence>
<organism evidence="2 3">
    <name type="scientific">Xylanibacillus composti</name>
    <dbReference type="NCBI Taxonomy" id="1572762"/>
    <lineage>
        <taxon>Bacteria</taxon>
        <taxon>Bacillati</taxon>
        <taxon>Bacillota</taxon>
        <taxon>Bacilli</taxon>
        <taxon>Bacillales</taxon>
        <taxon>Paenibacillaceae</taxon>
        <taxon>Xylanibacillus</taxon>
    </lineage>
</organism>
<evidence type="ECO:0000313" key="2">
    <source>
        <dbReference type="EMBL" id="GIQ69452.1"/>
    </source>
</evidence>
<dbReference type="NCBIfam" id="NF037959">
    <property type="entry name" value="MFS_SpdSyn"/>
    <property type="match status" value="1"/>
</dbReference>
<evidence type="ECO:0000256" key="1">
    <source>
        <dbReference type="ARBA" id="ARBA00023115"/>
    </source>
</evidence>
<reference evidence="2" key="1">
    <citation type="submission" date="2021-04" db="EMBL/GenBank/DDBJ databases">
        <title>Draft genome sequence of Xylanibacillus composti strain K13.</title>
        <authorList>
            <person name="Uke A."/>
            <person name="Chhe C."/>
            <person name="Baramee S."/>
            <person name="Kosugi A."/>
        </authorList>
    </citation>
    <scope>NUCLEOTIDE SEQUENCE</scope>
    <source>
        <strain evidence="2">K13</strain>
    </source>
</reference>
<gene>
    <name evidence="2" type="ORF">XYCOK13_22760</name>
</gene>
<dbReference type="Pfam" id="PF01564">
    <property type="entry name" value="Spermine_synth"/>
    <property type="match status" value="1"/>
</dbReference>
<keyword evidence="1" id="KW-0620">Polyamine biosynthesis</keyword>
<protein>
    <recommendedName>
        <fullName evidence="4">Spermidine synthase</fullName>
    </recommendedName>
</protein>
<dbReference type="Gene3D" id="3.40.50.150">
    <property type="entry name" value="Vaccinia Virus protein VP39"/>
    <property type="match status" value="1"/>
</dbReference>
<dbReference type="PANTHER" id="PTHR43317">
    <property type="entry name" value="THERMOSPERMINE SYNTHASE ACAULIS5"/>
    <property type="match status" value="1"/>
</dbReference>
<keyword evidence="3" id="KW-1185">Reference proteome</keyword>
<dbReference type="AlphaFoldDB" id="A0A8J4H1X6"/>
<sequence>MRILYNEVTENHAITVYDTTEYEGEKGRFRVLQFAEDAVQGAIDLNDPTRILFEYPRAMIHLMTVNRPAFANVFMIGHGIGTIPRHLPDKRFKIAELDRKLTEMSRRYFNSKTTDVHIGDGRLLLEQESSGAYSYIVLDAFTAEGTPPHLTTLQFFRLIRDKLDEEGGLLINLIAQGPRDKRACAAHTTLREVYAYVQAFALPIKGAAGLLNIVMMGRSKPIRFQLSEMTGFREIHLPPGELLVDESD</sequence>
<comment type="caution">
    <text evidence="2">The sequence shown here is derived from an EMBL/GenBank/DDBJ whole genome shotgun (WGS) entry which is preliminary data.</text>
</comment>